<reference evidence="1" key="1">
    <citation type="submission" date="2023-06" db="EMBL/GenBank/DDBJ databases">
        <authorList>
            <consortium name="Lawrence Berkeley National Laboratory"/>
            <person name="Ahrendt S."/>
            <person name="Sahu N."/>
            <person name="Indic B."/>
            <person name="Wong-Bajracharya J."/>
            <person name="Merenyi Z."/>
            <person name="Ke H.-M."/>
            <person name="Monk M."/>
            <person name="Kocsube S."/>
            <person name="Drula E."/>
            <person name="Lipzen A."/>
            <person name="Balint B."/>
            <person name="Henrissat B."/>
            <person name="Andreopoulos B."/>
            <person name="Martin F.M."/>
            <person name="Harder C.B."/>
            <person name="Rigling D."/>
            <person name="Ford K.L."/>
            <person name="Foster G.D."/>
            <person name="Pangilinan J."/>
            <person name="Papanicolaou A."/>
            <person name="Barry K."/>
            <person name="LaButti K."/>
            <person name="Viragh M."/>
            <person name="Koriabine M."/>
            <person name="Yan M."/>
            <person name="Riley R."/>
            <person name="Champramary S."/>
            <person name="Plett K.L."/>
            <person name="Tsai I.J."/>
            <person name="Slot J."/>
            <person name="Sipos G."/>
            <person name="Plett J."/>
            <person name="Nagy L.G."/>
            <person name="Grigoriev I.V."/>
        </authorList>
    </citation>
    <scope>NUCLEOTIDE SEQUENCE</scope>
    <source>
        <strain evidence="1">FPL87.14</strain>
    </source>
</reference>
<accession>A0AA39JBE3</accession>
<gene>
    <name evidence="1" type="ORF">EV421DRAFT_1737815</name>
</gene>
<organism evidence="1 2">
    <name type="scientific">Armillaria borealis</name>
    <dbReference type="NCBI Taxonomy" id="47425"/>
    <lineage>
        <taxon>Eukaryota</taxon>
        <taxon>Fungi</taxon>
        <taxon>Dikarya</taxon>
        <taxon>Basidiomycota</taxon>
        <taxon>Agaricomycotina</taxon>
        <taxon>Agaricomycetes</taxon>
        <taxon>Agaricomycetidae</taxon>
        <taxon>Agaricales</taxon>
        <taxon>Marasmiineae</taxon>
        <taxon>Physalacriaceae</taxon>
        <taxon>Armillaria</taxon>
    </lineage>
</organism>
<sequence>MPAAVSKPMTANEAGLRALRTIREILWQSDLPGAIREPMTAMERRHLATTRKERRSSIRERRVCRETRAYDCSDCKGTQVSGYCKQSGTRFGAKDMPGAIREPMTATKRRHQGTARKERRDLITKPHVFRRTVVYDCNGTPLSNWFKTMERQGKDSSPASLSWTFLTSRLLLERVVRTKERKPILRYQESDSSEGTCGIKAVLYPGADDVAFIGGMLFWAALKSPLLVSMPSLSPNTTATKAVPIPEMGAEFDKMLFQAATLRSIATRFFLFSAQKAATDSMTAIWVEWIHTDAFIELSDGLYDNDTMSRSYFSLRTRQILQ</sequence>
<dbReference type="EMBL" id="JAUEPT010000037">
    <property type="protein sequence ID" value="KAK0439657.1"/>
    <property type="molecule type" value="Genomic_DNA"/>
</dbReference>
<evidence type="ECO:0000313" key="2">
    <source>
        <dbReference type="Proteomes" id="UP001175226"/>
    </source>
</evidence>
<dbReference type="AlphaFoldDB" id="A0AA39JBE3"/>
<dbReference type="Proteomes" id="UP001175226">
    <property type="component" value="Unassembled WGS sequence"/>
</dbReference>
<keyword evidence="2" id="KW-1185">Reference proteome</keyword>
<comment type="caution">
    <text evidence="1">The sequence shown here is derived from an EMBL/GenBank/DDBJ whole genome shotgun (WGS) entry which is preliminary data.</text>
</comment>
<protein>
    <submittedName>
        <fullName evidence="1">Uncharacterized protein</fullName>
    </submittedName>
</protein>
<name>A0AA39JBE3_9AGAR</name>
<proteinExistence type="predicted"/>
<evidence type="ECO:0000313" key="1">
    <source>
        <dbReference type="EMBL" id="KAK0439657.1"/>
    </source>
</evidence>